<dbReference type="PROSITE" id="PS51819">
    <property type="entry name" value="VOC"/>
    <property type="match status" value="1"/>
</dbReference>
<dbReference type="PANTHER" id="PTHR35006">
    <property type="entry name" value="GLYOXALASE FAMILY PROTEIN (AFU_ORTHOLOGUE AFUA_5G14830)"/>
    <property type="match status" value="1"/>
</dbReference>
<feature type="domain" description="VOC" evidence="1">
    <location>
        <begin position="1"/>
        <end position="116"/>
    </location>
</feature>
<dbReference type="AlphaFoldDB" id="A0A290MYB9"/>
<proteinExistence type="predicted"/>
<dbReference type="PANTHER" id="PTHR35006:SF2">
    <property type="entry name" value="GLYOXALASE FAMILY PROTEIN (AFU_ORTHOLOGUE AFUA_5G14830)"/>
    <property type="match status" value="1"/>
</dbReference>
<gene>
    <name evidence="2" type="ORF">CA606_17595</name>
</gene>
<reference evidence="3" key="1">
    <citation type="submission" date="2017-09" db="EMBL/GenBank/DDBJ databases">
        <title>Genome evolution observed in wild isolates of Caulobacter crescentus.</title>
        <authorList>
            <person name="Ely B."/>
            <person name="Wilson K."/>
            <person name="Scott D."/>
        </authorList>
    </citation>
    <scope>NUCLEOTIDE SEQUENCE [LARGE SCALE GENOMIC DNA]</scope>
    <source>
        <strain evidence="3">CB13b1a</strain>
    </source>
</reference>
<evidence type="ECO:0000313" key="2">
    <source>
        <dbReference type="EMBL" id="ATC33998.1"/>
    </source>
</evidence>
<dbReference type="EMBL" id="CP023315">
    <property type="protein sequence ID" value="ATC33998.1"/>
    <property type="molecule type" value="Genomic_DNA"/>
</dbReference>
<dbReference type="RefSeq" id="WP_096053355.1">
    <property type="nucleotide sequence ID" value="NZ_CP023315.3"/>
</dbReference>
<name>A0A290MYB9_CAUVI</name>
<sequence length="119" mass="13255">MIDHLELRTRDIQAHQRFYGDVLAPLGYVLKVDGAAKGYGDGTSLDLFFVEGEPSSNVHFAFGASSRRVVDEVYRRAKAAGHQLDRAPALAPHVHPNYYAGYLRDPDGRLVEFVCHQAE</sequence>
<dbReference type="Pfam" id="PF00903">
    <property type="entry name" value="Glyoxalase"/>
    <property type="match status" value="1"/>
</dbReference>
<dbReference type="InterPro" id="IPR037523">
    <property type="entry name" value="VOC_core"/>
</dbReference>
<evidence type="ECO:0000259" key="1">
    <source>
        <dbReference type="PROSITE" id="PS51819"/>
    </source>
</evidence>
<dbReference type="InterPro" id="IPR029068">
    <property type="entry name" value="Glyas_Bleomycin-R_OHBP_Dase"/>
</dbReference>
<evidence type="ECO:0000313" key="3">
    <source>
        <dbReference type="Proteomes" id="UP000217311"/>
    </source>
</evidence>
<dbReference type="Gene3D" id="3.10.180.10">
    <property type="entry name" value="2,3-Dihydroxybiphenyl 1,2-Dioxygenase, domain 1"/>
    <property type="match status" value="1"/>
</dbReference>
<dbReference type="Proteomes" id="UP000217311">
    <property type="component" value="Chromosome"/>
</dbReference>
<organism evidence="2 3">
    <name type="scientific">Caulobacter vibrioides</name>
    <name type="common">Caulobacter crescentus</name>
    <dbReference type="NCBI Taxonomy" id="155892"/>
    <lineage>
        <taxon>Bacteria</taxon>
        <taxon>Pseudomonadati</taxon>
        <taxon>Pseudomonadota</taxon>
        <taxon>Alphaproteobacteria</taxon>
        <taxon>Caulobacterales</taxon>
        <taxon>Caulobacteraceae</taxon>
        <taxon>Caulobacter</taxon>
    </lineage>
</organism>
<dbReference type="SUPFAM" id="SSF54593">
    <property type="entry name" value="Glyoxalase/Bleomycin resistance protein/Dihydroxybiphenyl dioxygenase"/>
    <property type="match status" value="1"/>
</dbReference>
<dbReference type="InterPro" id="IPR004360">
    <property type="entry name" value="Glyas_Fos-R_dOase_dom"/>
</dbReference>
<protein>
    <recommendedName>
        <fullName evidence="1">VOC domain-containing protein</fullName>
    </recommendedName>
</protein>
<accession>A0A290MYB9</accession>